<dbReference type="InterPro" id="IPR049574">
    <property type="entry name" value="CrtA-like"/>
</dbReference>
<dbReference type="CDD" id="cd21650">
    <property type="entry name" value="CrtA-like"/>
    <property type="match status" value="1"/>
</dbReference>
<comment type="caution">
    <text evidence="1">The sequence shown here is derived from an EMBL/GenBank/DDBJ whole genome shotgun (WGS) entry which is preliminary data.</text>
</comment>
<dbReference type="RefSeq" id="WP_224526935.1">
    <property type="nucleotide sequence ID" value="NZ_JAIUJR010000002.1"/>
</dbReference>
<keyword evidence="2" id="KW-1185">Reference proteome</keyword>
<reference evidence="2" key="1">
    <citation type="submission" date="2023-07" db="EMBL/GenBank/DDBJ databases">
        <authorList>
            <person name="Yue Y."/>
        </authorList>
    </citation>
    <scope>NUCLEOTIDE SEQUENCE [LARGE SCALE GENOMIC DNA]</scope>
    <source>
        <strain evidence="2">D23</strain>
    </source>
</reference>
<gene>
    <name evidence="1" type="ORF">LBU54_05515</name>
</gene>
<organism evidence="1 2">
    <name type="scientific">Winogradskyella alexanderae</name>
    <dbReference type="NCBI Taxonomy" id="2877123"/>
    <lineage>
        <taxon>Bacteria</taxon>
        <taxon>Pseudomonadati</taxon>
        <taxon>Bacteroidota</taxon>
        <taxon>Flavobacteriia</taxon>
        <taxon>Flavobacteriales</taxon>
        <taxon>Flavobacteriaceae</taxon>
        <taxon>Winogradskyella</taxon>
    </lineage>
</organism>
<evidence type="ECO:0000313" key="2">
    <source>
        <dbReference type="Proteomes" id="UP001198901"/>
    </source>
</evidence>
<dbReference type="EMBL" id="JAIUJR010000002">
    <property type="protein sequence ID" value="MCA0132033.1"/>
    <property type="molecule type" value="Genomic_DNA"/>
</dbReference>
<sequence>MPQTTVISFFKYKGIRHKWDALGRMGRPPLLNASIDGLTFWKSFGSGSGNGFSIWPDFSTFGLLTVFKSEADATNYLESKIVQEYTNTAKAFSHILMHGVKAHGKWSDEEPFVKSTEYNANKPLGVITRATIKPKLTHKFWKYVPSVSKSMDGHKGLIFSKGIGEWPIFMQATFSLWNNGDDMMSYAYKNKKHADMVKKTRELGWYSEELFARFHPFEIKGDLIHFKI</sequence>
<protein>
    <recommendedName>
        <fullName evidence="3">Spheroidene monooxygenase</fullName>
    </recommendedName>
</protein>
<name>A0ABS7XPT5_9FLAO</name>
<dbReference type="Proteomes" id="UP001198901">
    <property type="component" value="Unassembled WGS sequence"/>
</dbReference>
<evidence type="ECO:0000313" key="1">
    <source>
        <dbReference type="EMBL" id="MCA0132033.1"/>
    </source>
</evidence>
<accession>A0ABS7XPT5</accession>
<evidence type="ECO:0008006" key="3">
    <source>
        <dbReference type="Google" id="ProtNLM"/>
    </source>
</evidence>
<proteinExistence type="predicted"/>